<dbReference type="SUPFAM" id="SSF55729">
    <property type="entry name" value="Acyl-CoA N-acyltransferases (Nat)"/>
    <property type="match status" value="1"/>
</dbReference>
<sequence>MTGPERSIRIRAWRDGDAGRIVEAAGGLSTQSLFGRFGVGTASLPRAYIQMIEQHSADDRVLIVVALDGEQVIGWAESWPDATGDVELAVVIVDAWQRRGVGAGLVRFLLGEAAAGERRVNAYVLGENSAAHRLVRAVVADRLEASRSDQYVHYSLAA</sequence>
<accession>A0ABQ4B5I3</accession>
<dbReference type="InterPro" id="IPR016181">
    <property type="entry name" value="Acyl_CoA_acyltransferase"/>
</dbReference>
<reference evidence="2 3" key="1">
    <citation type="submission" date="2021-01" db="EMBL/GenBank/DDBJ databases">
        <title>Whole genome shotgun sequence of Actinoplanes palleronii NBRC 14916.</title>
        <authorList>
            <person name="Komaki H."/>
            <person name="Tamura T."/>
        </authorList>
    </citation>
    <scope>NUCLEOTIDE SEQUENCE [LARGE SCALE GENOMIC DNA]</scope>
    <source>
        <strain evidence="2 3">NBRC 14916</strain>
    </source>
</reference>
<comment type="caution">
    <text evidence="2">The sequence shown here is derived from an EMBL/GenBank/DDBJ whole genome shotgun (WGS) entry which is preliminary data.</text>
</comment>
<evidence type="ECO:0000313" key="3">
    <source>
        <dbReference type="Proteomes" id="UP000624709"/>
    </source>
</evidence>
<dbReference type="Gene3D" id="3.40.630.30">
    <property type="match status" value="1"/>
</dbReference>
<dbReference type="Pfam" id="PF00583">
    <property type="entry name" value="Acetyltransf_1"/>
    <property type="match status" value="1"/>
</dbReference>
<proteinExistence type="predicted"/>
<evidence type="ECO:0000259" key="1">
    <source>
        <dbReference type="PROSITE" id="PS51186"/>
    </source>
</evidence>
<feature type="domain" description="N-acetyltransferase" evidence="1">
    <location>
        <begin position="8"/>
        <end position="158"/>
    </location>
</feature>
<dbReference type="EMBL" id="BOMS01000026">
    <property type="protein sequence ID" value="GIE65908.1"/>
    <property type="molecule type" value="Genomic_DNA"/>
</dbReference>
<protein>
    <recommendedName>
        <fullName evidence="1">N-acetyltransferase domain-containing protein</fullName>
    </recommendedName>
</protein>
<dbReference type="PROSITE" id="PS51186">
    <property type="entry name" value="GNAT"/>
    <property type="match status" value="1"/>
</dbReference>
<dbReference type="Proteomes" id="UP000624709">
    <property type="component" value="Unassembled WGS sequence"/>
</dbReference>
<dbReference type="RefSeq" id="WP_203824787.1">
    <property type="nucleotide sequence ID" value="NZ_BAAATY010000004.1"/>
</dbReference>
<keyword evidence="3" id="KW-1185">Reference proteome</keyword>
<dbReference type="CDD" id="cd04301">
    <property type="entry name" value="NAT_SF"/>
    <property type="match status" value="1"/>
</dbReference>
<dbReference type="InterPro" id="IPR000182">
    <property type="entry name" value="GNAT_dom"/>
</dbReference>
<evidence type="ECO:0000313" key="2">
    <source>
        <dbReference type="EMBL" id="GIE65908.1"/>
    </source>
</evidence>
<organism evidence="2 3">
    <name type="scientific">Actinoplanes palleronii</name>
    <dbReference type="NCBI Taxonomy" id="113570"/>
    <lineage>
        <taxon>Bacteria</taxon>
        <taxon>Bacillati</taxon>
        <taxon>Actinomycetota</taxon>
        <taxon>Actinomycetes</taxon>
        <taxon>Micromonosporales</taxon>
        <taxon>Micromonosporaceae</taxon>
        <taxon>Actinoplanes</taxon>
    </lineage>
</organism>
<name>A0ABQ4B5I3_9ACTN</name>
<gene>
    <name evidence="2" type="ORF">Apa02nite_020160</name>
</gene>